<organism evidence="1 2">
    <name type="scientific">Roseinatronobacter thiooxidans</name>
    <dbReference type="NCBI Taxonomy" id="121821"/>
    <lineage>
        <taxon>Bacteria</taxon>
        <taxon>Pseudomonadati</taxon>
        <taxon>Pseudomonadota</taxon>
        <taxon>Alphaproteobacteria</taxon>
        <taxon>Rhodobacterales</taxon>
        <taxon>Paracoccaceae</taxon>
        <taxon>Roseinatronobacter</taxon>
    </lineage>
</organism>
<reference evidence="1 2" key="1">
    <citation type="submission" date="2018-06" db="EMBL/GenBank/DDBJ databases">
        <title>Genomic Encyclopedia of Archaeal and Bacterial Type Strains, Phase II (KMG-II): from individual species to whole genera.</title>
        <authorList>
            <person name="Goeker M."/>
        </authorList>
    </citation>
    <scope>NUCLEOTIDE SEQUENCE [LARGE SCALE GENOMIC DNA]</scope>
    <source>
        <strain evidence="1 2">DSM 13087</strain>
    </source>
</reference>
<accession>A0A2W7S283</accession>
<evidence type="ECO:0000313" key="1">
    <source>
        <dbReference type="EMBL" id="PZX44512.1"/>
    </source>
</evidence>
<comment type="caution">
    <text evidence="1">The sequence shown here is derived from an EMBL/GenBank/DDBJ whole genome shotgun (WGS) entry which is preliminary data.</text>
</comment>
<dbReference type="Proteomes" id="UP000249364">
    <property type="component" value="Unassembled WGS sequence"/>
</dbReference>
<dbReference type="EMBL" id="QKZQ01000007">
    <property type="protein sequence ID" value="PZX44512.1"/>
    <property type="molecule type" value="Genomic_DNA"/>
</dbReference>
<keyword evidence="2" id="KW-1185">Reference proteome</keyword>
<sequence length="85" mass="9383">MAPQKLMSMNANLPIQNNFPVLIFYRHGAPSFQKIRGMSAPAWAGVRVVPPRLHMCWRGGGEAVTTLQLGHRSPLEHTGFVAQGF</sequence>
<dbReference type="AlphaFoldDB" id="A0A2W7S283"/>
<gene>
    <name evidence="1" type="ORF">LY56_01760</name>
</gene>
<evidence type="ECO:0000313" key="2">
    <source>
        <dbReference type="Proteomes" id="UP000249364"/>
    </source>
</evidence>
<proteinExistence type="predicted"/>
<protein>
    <submittedName>
        <fullName evidence="1">Uncharacterized protein</fullName>
    </submittedName>
</protein>
<name>A0A2W7S283_9RHOB</name>